<dbReference type="HOGENOM" id="CLU_3433161_0_0_1"/>
<reference evidence="1" key="1">
    <citation type="submission" date="2015-01" db="EMBL/GenBank/DDBJ databases">
        <title>The Genome Sequence of Cryptococcus gattii CA1280.</title>
        <authorList>
            <consortium name="The Broad Institute Genomics Platform"/>
            <person name="Cuomo C."/>
            <person name="Litvintseva A."/>
            <person name="Chen Y."/>
            <person name="Heitman J."/>
            <person name="Sun S."/>
            <person name="Springer D."/>
            <person name="Dromer F."/>
            <person name="Young S."/>
            <person name="Zeng Q."/>
            <person name="Gargeya S."/>
            <person name="Abouelleil A."/>
            <person name="Alvarado L."/>
            <person name="Chapman S.B."/>
            <person name="Gainer-Dewar J."/>
            <person name="Goldberg J."/>
            <person name="Griggs A."/>
            <person name="Gujja S."/>
            <person name="Hansen M."/>
            <person name="Howarth C."/>
            <person name="Imamovic A."/>
            <person name="Larimer J."/>
            <person name="Murphy C."/>
            <person name="Naylor J."/>
            <person name="Pearson M."/>
            <person name="Priest M."/>
            <person name="Roberts A."/>
            <person name="Saif S."/>
            <person name="Shea T."/>
            <person name="Sykes S."/>
            <person name="Wortman J."/>
            <person name="Nusbaum C."/>
            <person name="Birren B."/>
        </authorList>
    </citation>
    <scope>NUCLEOTIDE SEQUENCE [LARGE SCALE GENOMIC DNA]</scope>
    <source>
        <strain evidence="1">CA1280</strain>
    </source>
</reference>
<proteinExistence type="predicted"/>
<protein>
    <submittedName>
        <fullName evidence="1">Uncharacterized protein</fullName>
    </submittedName>
</protein>
<dbReference type="EMBL" id="KN848056">
    <property type="protein sequence ID" value="KIR43972.1"/>
    <property type="molecule type" value="Genomic_DNA"/>
</dbReference>
<name>A0A0D0TCS1_CRYGA</name>
<gene>
    <name evidence="1" type="ORF">I312_06826</name>
</gene>
<sequence length="16" mass="1786">MIHPTTLQAAGQFGWK</sequence>
<accession>A0A0D0TCS1</accession>
<organism evidence="1">
    <name type="scientific">Cryptococcus bacillisporus CA1280</name>
    <dbReference type="NCBI Taxonomy" id="1296109"/>
    <lineage>
        <taxon>Eukaryota</taxon>
        <taxon>Fungi</taxon>
        <taxon>Dikarya</taxon>
        <taxon>Basidiomycota</taxon>
        <taxon>Agaricomycotina</taxon>
        <taxon>Tremellomycetes</taxon>
        <taxon>Tremellales</taxon>
        <taxon>Cryptococcaceae</taxon>
        <taxon>Cryptococcus</taxon>
        <taxon>Cryptococcus gattii species complex</taxon>
    </lineage>
</organism>
<dbReference type="AlphaFoldDB" id="A0A0D0TCS1"/>
<evidence type="ECO:0000313" key="1">
    <source>
        <dbReference type="EMBL" id="KIR43972.1"/>
    </source>
</evidence>